<feature type="domain" description="DUF7507" evidence="2">
    <location>
        <begin position="987"/>
        <end position="1092"/>
    </location>
</feature>
<dbReference type="InterPro" id="IPR047589">
    <property type="entry name" value="DUF11_rpt"/>
</dbReference>
<feature type="domain" description="DUF7507" evidence="2">
    <location>
        <begin position="587"/>
        <end position="698"/>
    </location>
</feature>
<reference evidence="3 4" key="2">
    <citation type="journal article" date="2016" name="Int. J. Syst. Evol. Microbiol.">
        <title>Vitellibacter aquimaris sp. nov., a marine bacterium isolated from seawater.</title>
        <authorList>
            <person name="Thevarajoo S."/>
            <person name="Selvaratnam C."/>
            <person name="Goh K.M."/>
            <person name="Hong K.W."/>
            <person name="Chan X.Y."/>
            <person name="Chan K.G."/>
            <person name="Chong C.S."/>
        </authorList>
    </citation>
    <scope>NUCLEOTIDE SEQUENCE [LARGE SCALE GENOMIC DNA]</scope>
    <source>
        <strain evidence="3 4">D-24</strain>
    </source>
</reference>
<protein>
    <recommendedName>
        <fullName evidence="2">DUF7507 domain-containing protein</fullName>
    </recommendedName>
</protein>
<dbReference type="InterPro" id="IPR055354">
    <property type="entry name" value="DUF7507"/>
</dbReference>
<feature type="compositionally biased region" description="Polar residues" evidence="1">
    <location>
        <begin position="824"/>
        <end position="840"/>
    </location>
</feature>
<evidence type="ECO:0000313" key="3">
    <source>
        <dbReference type="EMBL" id="KXN97860.1"/>
    </source>
</evidence>
<proteinExistence type="predicted"/>
<feature type="non-terminal residue" evidence="3">
    <location>
        <position position="1092"/>
    </location>
</feature>
<dbReference type="OrthoDB" id="599464at2"/>
<evidence type="ECO:0000313" key="4">
    <source>
        <dbReference type="Proteomes" id="UP000070138"/>
    </source>
</evidence>
<evidence type="ECO:0000259" key="2">
    <source>
        <dbReference type="Pfam" id="PF24346"/>
    </source>
</evidence>
<keyword evidence="4" id="KW-1185">Reference proteome</keyword>
<organism evidence="3 4">
    <name type="scientific">Aequorivita aquimaris</name>
    <dbReference type="NCBI Taxonomy" id="1548749"/>
    <lineage>
        <taxon>Bacteria</taxon>
        <taxon>Pseudomonadati</taxon>
        <taxon>Bacteroidota</taxon>
        <taxon>Flavobacteriia</taxon>
        <taxon>Flavobacteriales</taxon>
        <taxon>Flavobacteriaceae</taxon>
        <taxon>Aequorivita</taxon>
    </lineage>
</organism>
<dbReference type="InterPro" id="IPR018247">
    <property type="entry name" value="EF_Hand_1_Ca_BS"/>
</dbReference>
<sequence>LPALTNGNYYTGPGGTGTQLNAGDAITSTQTIYVYAETGTTPNCSAENSFLVTINDTPPVDDPSDVTACDSYTLPALTNGNYYTGPGSTGTQLNAGDAITSTQTIYVYAETGTTPNCSAENSFLVTINDTPPVDDPSDVTACDSYTLPALTNGNYYTGPGGTGTQLNAGDAITSTQTIYVYAETGTTPNCSAENSFLVTINNCTIILEKIASPNNPQGCTPIAPNEDITYTFNVSNPVGNAPIHNVDLYDSLIDPINPIPGPDSGDNGNNILDPGETWVYTATYTVTPQDIINGQVNNTATVNGQIQTSGNPFPVSDSDTITVSLCQNAEISIEKSSDSATGSCLNLEVDDEVEYEFVVTNEGDVDITNVVITDPLFQAPNPVVSIDYVMGDINNDGILNIGESWTYGATYRVTQTDIDNGSIVNTADVGGDTALGGVDDTSNTVTVLICQNPAIAIVKSSDQVPGSNGCVDLEEGDTITYTFTVTNEGNVSIDNITVSDPLPGLSALSGPGASDTNGDGILGLDEVWIYTATYAVTQDDVDAGQVTNQAAVNGLAMNPSNTPVSDDSHPTSTTADGDTVVVICQAADIAIVKSSDQAPGTNGCVDLAEGDVITYTFTVTNEGNVSIDNVAVTDPLVGLSAITGPTGDTGSDGILGLDETWEYTATYAVTQDDVDAGQVTNQAAVNGLAMNPSNTPVSDDSHPTSTTADGDTVVVICQAADIAIVKSSDQDPGTNGCVDLAEGDVITYTFTVTNEGNVSIDNVAVTDPLVGLSAITGPTGDTGSDGILGLDETWEYTATYAVTQDDVDAGQVTNQAAVNGLAMNPSNTPVSDDSHPTSTTADGDTVVVICQAADIAIVKTGIFNDVDGNQCADAGVDTITYTFTVTNEGNVSLSGITVTDPLLQAPNPVVAIVYQGGDTDGDNELDVDETWTYTATSYTITQDDIDAGEVVNQATATGTAPDQSTVSDLSGTDVANDDETVVELCQNPDIAIVKTGVFNDVDGNQCADAGIDTITYTFTVTNEGNVSLSGITVTDPLLEAPNPVVAIVFQGGDTDNDGELDVTETWTYTATSYAITQDDIDAGEVVNQATAT</sequence>
<comment type="caution">
    <text evidence="3">The sequence shown here is derived from an EMBL/GenBank/DDBJ whole genome shotgun (WGS) entry which is preliminary data.</text>
</comment>
<feature type="region of interest" description="Disordered" evidence="1">
    <location>
        <begin position="821"/>
        <end position="840"/>
    </location>
</feature>
<dbReference type="PROSITE" id="PS00018">
    <property type="entry name" value="EF_HAND_1"/>
    <property type="match status" value="1"/>
</dbReference>
<evidence type="ECO:0000256" key="1">
    <source>
        <dbReference type="SAM" id="MobiDB-lite"/>
    </source>
</evidence>
<dbReference type="EMBL" id="JRWG01000019">
    <property type="protein sequence ID" value="KXN97860.1"/>
    <property type="molecule type" value="Genomic_DNA"/>
</dbReference>
<feature type="compositionally biased region" description="Polar residues" evidence="1">
    <location>
        <begin position="691"/>
        <end position="708"/>
    </location>
</feature>
<dbReference type="NCBIfam" id="TIGR01451">
    <property type="entry name" value="B_ant_repeat"/>
    <property type="match status" value="6"/>
</dbReference>
<dbReference type="Proteomes" id="UP000070138">
    <property type="component" value="Unassembled WGS sequence"/>
</dbReference>
<feature type="region of interest" description="Disordered" evidence="1">
    <location>
        <begin position="689"/>
        <end position="708"/>
    </location>
</feature>
<feature type="domain" description="DUF7507" evidence="2">
    <location>
        <begin position="720"/>
        <end position="831"/>
    </location>
</feature>
<dbReference type="STRING" id="1548749.LS48_14495"/>
<feature type="non-terminal residue" evidence="3">
    <location>
        <position position="1"/>
    </location>
</feature>
<reference evidence="4" key="1">
    <citation type="submission" date="2014-10" db="EMBL/GenBank/DDBJ databases">
        <title>Genome sequencing of Vitellibacter sp. D-24.</title>
        <authorList>
            <person name="Thevarajoo S."/>
            <person name="Selvaratnam C."/>
            <person name="Goh K.M."/>
            <person name="Chong C.S."/>
        </authorList>
    </citation>
    <scope>NUCLEOTIDE SEQUENCE [LARGE SCALE GENOMIC DNA]</scope>
    <source>
        <strain evidence="4">D-24</strain>
    </source>
</reference>
<feature type="region of interest" description="Disordered" evidence="1">
    <location>
        <begin position="1"/>
        <end position="21"/>
    </location>
</feature>
<feature type="domain" description="DUF7507" evidence="2">
    <location>
        <begin position="205"/>
        <end position="308"/>
    </location>
</feature>
<accession>A0A137RED8</accession>
<feature type="domain" description="DUF7507" evidence="2">
    <location>
        <begin position="329"/>
        <end position="434"/>
    </location>
</feature>
<name>A0A137RED8_9FLAO</name>
<feature type="compositionally biased region" description="Low complexity" evidence="1">
    <location>
        <begin position="1"/>
        <end position="11"/>
    </location>
</feature>
<dbReference type="PANTHER" id="PTHR34819">
    <property type="entry name" value="LARGE CYSTEINE-RICH PERIPLASMIC PROTEIN OMCB"/>
    <property type="match status" value="1"/>
</dbReference>
<dbReference type="InterPro" id="IPR051172">
    <property type="entry name" value="Chlamydia_OmcB"/>
</dbReference>
<dbReference type="AlphaFoldDB" id="A0A137RED8"/>
<feature type="domain" description="DUF7507" evidence="2">
    <location>
        <begin position="452"/>
        <end position="565"/>
    </location>
</feature>
<feature type="domain" description="DUF7507" evidence="2">
    <location>
        <begin position="854"/>
        <end position="968"/>
    </location>
</feature>
<dbReference type="Pfam" id="PF24346">
    <property type="entry name" value="DUF7507"/>
    <property type="match status" value="7"/>
</dbReference>
<gene>
    <name evidence="3" type="ORF">LS48_14495</name>
</gene>